<accession>A0A8E2JCU4</accession>
<dbReference type="Proteomes" id="UP000250266">
    <property type="component" value="Unassembled WGS sequence"/>
</dbReference>
<name>A0A8E2JCU4_9PEZI</name>
<sequence>MAVEEGRRPCCSCRDVPALAEIQMLSIDMQRHGSRFEGLQHDQNRVFRYSATLRLSWTLSQKPKFWNGSGRAMLNR</sequence>
<dbReference type="AlphaFoldDB" id="A0A8E2JCU4"/>
<evidence type="ECO:0000313" key="2">
    <source>
        <dbReference type="Proteomes" id="UP000250266"/>
    </source>
</evidence>
<dbReference type="EMBL" id="KV745104">
    <property type="protein sequence ID" value="OCK77733.1"/>
    <property type="molecule type" value="Genomic_DNA"/>
</dbReference>
<organism evidence="1 2">
    <name type="scientific">Lepidopterella palustris CBS 459.81</name>
    <dbReference type="NCBI Taxonomy" id="1314670"/>
    <lineage>
        <taxon>Eukaryota</taxon>
        <taxon>Fungi</taxon>
        <taxon>Dikarya</taxon>
        <taxon>Ascomycota</taxon>
        <taxon>Pezizomycotina</taxon>
        <taxon>Dothideomycetes</taxon>
        <taxon>Pleosporomycetidae</taxon>
        <taxon>Mytilinidiales</taxon>
        <taxon>Argynnaceae</taxon>
        <taxon>Lepidopterella</taxon>
    </lineage>
</organism>
<evidence type="ECO:0000313" key="1">
    <source>
        <dbReference type="EMBL" id="OCK77733.1"/>
    </source>
</evidence>
<keyword evidence="2" id="KW-1185">Reference proteome</keyword>
<reference evidence="1 2" key="1">
    <citation type="journal article" date="2016" name="Nat. Commun.">
        <title>Ectomycorrhizal ecology is imprinted in the genome of the dominant symbiotic fungus Cenococcum geophilum.</title>
        <authorList>
            <consortium name="DOE Joint Genome Institute"/>
            <person name="Peter M."/>
            <person name="Kohler A."/>
            <person name="Ohm R.A."/>
            <person name="Kuo A."/>
            <person name="Krutzmann J."/>
            <person name="Morin E."/>
            <person name="Arend M."/>
            <person name="Barry K.W."/>
            <person name="Binder M."/>
            <person name="Choi C."/>
            <person name="Clum A."/>
            <person name="Copeland A."/>
            <person name="Grisel N."/>
            <person name="Haridas S."/>
            <person name="Kipfer T."/>
            <person name="LaButti K."/>
            <person name="Lindquist E."/>
            <person name="Lipzen A."/>
            <person name="Maire R."/>
            <person name="Meier B."/>
            <person name="Mihaltcheva S."/>
            <person name="Molinier V."/>
            <person name="Murat C."/>
            <person name="Poggeler S."/>
            <person name="Quandt C.A."/>
            <person name="Sperisen C."/>
            <person name="Tritt A."/>
            <person name="Tisserant E."/>
            <person name="Crous P.W."/>
            <person name="Henrissat B."/>
            <person name="Nehls U."/>
            <person name="Egli S."/>
            <person name="Spatafora J.W."/>
            <person name="Grigoriev I.V."/>
            <person name="Martin F.M."/>
        </authorList>
    </citation>
    <scope>NUCLEOTIDE SEQUENCE [LARGE SCALE GENOMIC DNA]</scope>
    <source>
        <strain evidence="1 2">CBS 459.81</strain>
    </source>
</reference>
<proteinExistence type="predicted"/>
<protein>
    <submittedName>
        <fullName evidence="1">Uncharacterized protein</fullName>
    </submittedName>
</protein>
<gene>
    <name evidence="1" type="ORF">K432DRAFT_384442</name>
</gene>